<dbReference type="GO" id="GO:0071036">
    <property type="term" value="P:nuclear polyadenylation-dependent snoRNA catabolic process"/>
    <property type="evidence" value="ECO:0007669"/>
    <property type="project" value="TreeGrafter"/>
</dbReference>
<dbReference type="GO" id="GO:0005730">
    <property type="term" value="C:nucleolus"/>
    <property type="evidence" value="ECO:0007669"/>
    <property type="project" value="TreeGrafter"/>
</dbReference>
<dbReference type="GO" id="GO:0071038">
    <property type="term" value="P:TRAMP-dependent tRNA surveillance pathway"/>
    <property type="evidence" value="ECO:0007669"/>
    <property type="project" value="TreeGrafter"/>
</dbReference>
<feature type="domain" description="3'-5' exonuclease" evidence="1">
    <location>
        <begin position="49"/>
        <end position="93"/>
    </location>
</feature>
<dbReference type="GO" id="GO:0071051">
    <property type="term" value="P:poly(A)-dependent snoRNA 3'-end processing"/>
    <property type="evidence" value="ECO:0007669"/>
    <property type="project" value="TreeGrafter"/>
</dbReference>
<reference evidence="3" key="1">
    <citation type="submission" date="2024-02" db="UniProtKB">
        <authorList>
            <consortium name="WormBaseParasite"/>
        </authorList>
    </citation>
    <scope>IDENTIFICATION</scope>
</reference>
<organism evidence="2 3">
    <name type="scientific">Mesorhabditis belari</name>
    <dbReference type="NCBI Taxonomy" id="2138241"/>
    <lineage>
        <taxon>Eukaryota</taxon>
        <taxon>Metazoa</taxon>
        <taxon>Ecdysozoa</taxon>
        <taxon>Nematoda</taxon>
        <taxon>Chromadorea</taxon>
        <taxon>Rhabditida</taxon>
        <taxon>Rhabditina</taxon>
        <taxon>Rhabditomorpha</taxon>
        <taxon>Rhabditoidea</taxon>
        <taxon>Rhabditidae</taxon>
        <taxon>Mesorhabditinae</taxon>
        <taxon>Mesorhabditis</taxon>
    </lineage>
</organism>
<dbReference type="GO" id="GO:0000176">
    <property type="term" value="C:nuclear exosome (RNase complex)"/>
    <property type="evidence" value="ECO:0007669"/>
    <property type="project" value="TreeGrafter"/>
</dbReference>
<dbReference type="Pfam" id="PF01612">
    <property type="entry name" value="DNA_pol_A_exo1"/>
    <property type="match status" value="1"/>
</dbReference>
<dbReference type="Gene3D" id="3.30.420.10">
    <property type="entry name" value="Ribonuclease H-like superfamily/Ribonuclease H"/>
    <property type="match status" value="1"/>
</dbReference>
<dbReference type="GO" id="GO:0000175">
    <property type="term" value="F:3'-5'-RNA exonuclease activity"/>
    <property type="evidence" value="ECO:0007669"/>
    <property type="project" value="InterPro"/>
</dbReference>
<sequence length="97" mass="11774">MPTRFKGLAPRARIMGTNTRNLIIRLSKVGFYWGTVEARLKERMYLLTLCQVQLKEFQMTDWRVRPLPAEMMHYAREDTHYLLYCYDLLRERLFVEI</sequence>
<dbReference type="PANTHER" id="PTHR12124">
    <property type="entry name" value="POLYMYOSITIS/SCLERODERMA AUTOANTIGEN-RELATED"/>
    <property type="match status" value="1"/>
</dbReference>
<dbReference type="GO" id="GO:0071039">
    <property type="term" value="P:nuclear polyadenylation-dependent CUT catabolic process"/>
    <property type="evidence" value="ECO:0007669"/>
    <property type="project" value="TreeGrafter"/>
</dbReference>
<dbReference type="InterPro" id="IPR036397">
    <property type="entry name" value="RNaseH_sf"/>
</dbReference>
<proteinExistence type="predicted"/>
<dbReference type="AlphaFoldDB" id="A0AAF3F762"/>
<protein>
    <recommendedName>
        <fullName evidence="1">3'-5' exonuclease domain-containing protein</fullName>
    </recommendedName>
</protein>
<dbReference type="WBParaSite" id="MBELARI_LOCUS2468">
    <property type="protein sequence ID" value="MBELARI_LOCUS2468"/>
    <property type="gene ID" value="MBELARI_LOCUS2468"/>
</dbReference>
<evidence type="ECO:0000259" key="1">
    <source>
        <dbReference type="Pfam" id="PF01612"/>
    </source>
</evidence>
<evidence type="ECO:0000313" key="3">
    <source>
        <dbReference type="WBParaSite" id="MBELARI_LOCUS2468"/>
    </source>
</evidence>
<dbReference type="GO" id="GO:0071040">
    <property type="term" value="P:nuclear polyadenylation-dependent antisense transcript catabolic process"/>
    <property type="evidence" value="ECO:0007669"/>
    <property type="project" value="TreeGrafter"/>
</dbReference>
<dbReference type="Proteomes" id="UP000887575">
    <property type="component" value="Unassembled WGS sequence"/>
</dbReference>
<dbReference type="SUPFAM" id="SSF53098">
    <property type="entry name" value="Ribonuclease H-like"/>
    <property type="match status" value="1"/>
</dbReference>
<dbReference type="GO" id="GO:0071037">
    <property type="term" value="P:nuclear polyadenylation-dependent snRNA catabolic process"/>
    <property type="evidence" value="ECO:0007669"/>
    <property type="project" value="TreeGrafter"/>
</dbReference>
<accession>A0AAF3F762</accession>
<name>A0AAF3F762_9BILA</name>
<evidence type="ECO:0000313" key="2">
    <source>
        <dbReference type="Proteomes" id="UP000887575"/>
    </source>
</evidence>
<dbReference type="GO" id="GO:0071035">
    <property type="term" value="P:nuclear polyadenylation-dependent rRNA catabolic process"/>
    <property type="evidence" value="ECO:0007669"/>
    <property type="project" value="TreeGrafter"/>
</dbReference>
<dbReference type="GO" id="GO:0071044">
    <property type="term" value="P:histone mRNA catabolic process"/>
    <property type="evidence" value="ECO:0007669"/>
    <property type="project" value="TreeGrafter"/>
</dbReference>
<dbReference type="InterPro" id="IPR012337">
    <property type="entry name" value="RNaseH-like_sf"/>
</dbReference>
<dbReference type="GO" id="GO:0000467">
    <property type="term" value="P:exonucleolytic trimming to generate mature 3'-end of 5.8S rRNA from tricistronic rRNA transcript (SSU-rRNA, 5.8S rRNA, LSU-rRNA)"/>
    <property type="evidence" value="ECO:0007669"/>
    <property type="project" value="InterPro"/>
</dbReference>
<dbReference type="InterPro" id="IPR002562">
    <property type="entry name" value="3'-5'_exonuclease_dom"/>
</dbReference>
<dbReference type="InterPro" id="IPR045092">
    <property type="entry name" value="Rrp6-like"/>
</dbReference>
<dbReference type="GO" id="GO:0003727">
    <property type="term" value="F:single-stranded RNA binding"/>
    <property type="evidence" value="ECO:0007669"/>
    <property type="project" value="TreeGrafter"/>
</dbReference>
<keyword evidence="2" id="KW-1185">Reference proteome</keyword>
<dbReference type="PANTHER" id="PTHR12124:SF47">
    <property type="entry name" value="EXOSOME COMPONENT 10"/>
    <property type="match status" value="1"/>
</dbReference>